<dbReference type="SMART" id="SM00490">
    <property type="entry name" value="HELICc"/>
    <property type="match status" value="1"/>
</dbReference>
<dbReference type="InterPro" id="IPR014001">
    <property type="entry name" value="Helicase_ATP-bd"/>
</dbReference>
<evidence type="ECO:0000313" key="15">
    <source>
        <dbReference type="Proteomes" id="UP001479436"/>
    </source>
</evidence>
<dbReference type="InterPro" id="IPR000330">
    <property type="entry name" value="SNF2_N"/>
</dbReference>
<feature type="compositionally biased region" description="Low complexity" evidence="10">
    <location>
        <begin position="18"/>
        <end position="39"/>
    </location>
</feature>
<gene>
    <name evidence="14" type="primary">RAD16_2</name>
    <name evidence="14" type="ORF">K7432_011155</name>
</gene>
<evidence type="ECO:0000256" key="3">
    <source>
        <dbReference type="ARBA" id="ARBA00022741"/>
    </source>
</evidence>
<dbReference type="InterPro" id="IPR001841">
    <property type="entry name" value="Znf_RING"/>
</dbReference>
<keyword evidence="8" id="KW-0067">ATP-binding</keyword>
<feature type="compositionally biased region" description="Basic residues" evidence="10">
    <location>
        <begin position="205"/>
        <end position="215"/>
    </location>
</feature>
<evidence type="ECO:0000256" key="10">
    <source>
        <dbReference type="SAM" id="MobiDB-lite"/>
    </source>
</evidence>
<keyword evidence="6" id="KW-0347">Helicase</keyword>
<feature type="compositionally biased region" description="Acidic residues" evidence="10">
    <location>
        <begin position="165"/>
        <end position="175"/>
    </location>
</feature>
<dbReference type="PROSITE" id="PS51194">
    <property type="entry name" value="HELICASE_CTER"/>
    <property type="match status" value="1"/>
</dbReference>
<evidence type="ECO:0000256" key="2">
    <source>
        <dbReference type="ARBA" id="ARBA00022723"/>
    </source>
</evidence>
<feature type="domain" description="RING-type" evidence="11">
    <location>
        <begin position="619"/>
        <end position="660"/>
    </location>
</feature>
<name>A0ABR2VVA6_9FUNG</name>
<dbReference type="SUPFAM" id="SSF52540">
    <property type="entry name" value="P-loop containing nucleoside triphosphate hydrolases"/>
    <property type="match status" value="2"/>
</dbReference>
<evidence type="ECO:0000256" key="7">
    <source>
        <dbReference type="ARBA" id="ARBA00022833"/>
    </source>
</evidence>
<reference evidence="14 15" key="1">
    <citation type="submission" date="2023-04" db="EMBL/GenBank/DDBJ databases">
        <title>Genome of Basidiobolus ranarum AG-B5.</title>
        <authorList>
            <person name="Stajich J.E."/>
            <person name="Carter-House D."/>
            <person name="Gryganskyi A."/>
        </authorList>
    </citation>
    <scope>NUCLEOTIDE SEQUENCE [LARGE SCALE GENOMIC DNA]</scope>
    <source>
        <strain evidence="14 15">AG-B5</strain>
    </source>
</reference>
<evidence type="ECO:0000259" key="13">
    <source>
        <dbReference type="PROSITE" id="PS51194"/>
    </source>
</evidence>
<dbReference type="InterPro" id="IPR018957">
    <property type="entry name" value="Znf_C3HC4_RING-type"/>
</dbReference>
<dbReference type="InterPro" id="IPR013083">
    <property type="entry name" value="Znf_RING/FYVE/PHD"/>
</dbReference>
<evidence type="ECO:0000256" key="6">
    <source>
        <dbReference type="ARBA" id="ARBA00022806"/>
    </source>
</evidence>
<dbReference type="InterPro" id="IPR027417">
    <property type="entry name" value="P-loop_NTPase"/>
</dbReference>
<evidence type="ECO:0000256" key="4">
    <source>
        <dbReference type="ARBA" id="ARBA00022771"/>
    </source>
</evidence>
<feature type="domain" description="Helicase C-terminal" evidence="13">
    <location>
        <begin position="710"/>
        <end position="867"/>
    </location>
</feature>
<keyword evidence="7" id="KW-0862">Zinc</keyword>
<evidence type="ECO:0000256" key="9">
    <source>
        <dbReference type="PROSITE-ProRule" id="PRU00175"/>
    </source>
</evidence>
<dbReference type="CDD" id="cd18008">
    <property type="entry name" value="DEXDc_SHPRH-like"/>
    <property type="match status" value="1"/>
</dbReference>
<dbReference type="Gene3D" id="3.40.50.10810">
    <property type="entry name" value="Tandem AAA-ATPase domain"/>
    <property type="match status" value="1"/>
</dbReference>
<feature type="region of interest" description="Disordered" evidence="10">
    <location>
        <begin position="1"/>
        <end position="136"/>
    </location>
</feature>
<keyword evidence="15" id="KW-1185">Reference proteome</keyword>
<organism evidence="14 15">
    <name type="scientific">Basidiobolus ranarum</name>
    <dbReference type="NCBI Taxonomy" id="34480"/>
    <lineage>
        <taxon>Eukaryota</taxon>
        <taxon>Fungi</taxon>
        <taxon>Fungi incertae sedis</taxon>
        <taxon>Zoopagomycota</taxon>
        <taxon>Entomophthoromycotina</taxon>
        <taxon>Basidiobolomycetes</taxon>
        <taxon>Basidiobolales</taxon>
        <taxon>Basidiobolaceae</taxon>
        <taxon>Basidiobolus</taxon>
    </lineage>
</organism>
<dbReference type="EMBL" id="JASJQH010007709">
    <property type="protein sequence ID" value="KAK9702632.1"/>
    <property type="molecule type" value="Genomic_DNA"/>
</dbReference>
<proteinExistence type="inferred from homology"/>
<accession>A0ABR2VVA6</accession>
<dbReference type="PROSITE" id="PS51192">
    <property type="entry name" value="HELICASE_ATP_BIND_1"/>
    <property type="match status" value="1"/>
</dbReference>
<dbReference type="SUPFAM" id="SSF57850">
    <property type="entry name" value="RING/U-box"/>
    <property type="match status" value="1"/>
</dbReference>
<sequence length="880" mass="100753">MSQERRRSARLLAKVVISDTTETNDTDTSSTTQPVTPSPNGISKGKRKQQEVVIALPSPPASSTSLETPDSSKKVRRSPRFPDTQQNASPETKEVKPIDNTPDNGEVLASSSSSVSTRSTRSKVKAIVSYDSDDSDFMLTPTVKRKGKNKEIVESTVQEKITEIVENETESEFDESLSNQNSDASADEAQNVDDTSDDNQGFVLRTRRNRSRSRGRTAITPEARARMRRQSRKQRLENLHPELATVWEELDKKEEIDRSPIDQPPDLKLSLLPFQKEGVAWMRGQEYTEFHGGILADEMGMGKTIQMISLLLSEPRGKPNLVVAPTVALMQWHAELTTHTDSLSVLIFHGQNRTEEMEELKKHDVVLTTYSIIESAFRKQEYGFKRKGELTKEKSLLHKIGWYRIVLDEAHNIKDRACNTARSVFALESSRKWSLSGTPLQNRVGELYSLLRFLRADPYSYYYCQKCPCKSLSWKFSDRRHCDICHHTPMSHVCWWNQEILKPIQNFGALGEGQLGFQKLGKLLDRMMLRRTKLEKADDLGLPPRNVTIRFDYFNEEEEDIYESLYTDSKRRFSTYVQQGTVLNNYANIFDLLMKMRQVVNHPDLLLSRGKNKLNALVCGICNEEPEDPIVARCKHVFCREDANQYIQSSLEEAPLCPICFARLTIDLTQPTYEIPYVDQNPGVDDKQNFFIRSSIVNRIDMSRWRSSTKIEALVEELTNLRKKDSTIKSIVFSQFVNFLDLIQWRLNRAGFSCCRLDGRMGPMQRDAVIKAFMTKPELTVFLISLKAGGVALNLTEASQVFIMDPWWNPAVEDQAMDRIHRLGQHRPIRITRLIVENSIESRIIQLQEKKKALFDSTIGKDMAALSRLSEEDLRFLFVL</sequence>
<dbReference type="InterPro" id="IPR049730">
    <property type="entry name" value="SNF2/RAD54-like_C"/>
</dbReference>
<keyword evidence="5" id="KW-0378">Hydrolase</keyword>
<keyword evidence="4 9" id="KW-0863">Zinc-finger</keyword>
<feature type="compositionally biased region" description="Low complexity" evidence="10">
    <location>
        <begin position="110"/>
        <end position="119"/>
    </location>
</feature>
<evidence type="ECO:0000256" key="8">
    <source>
        <dbReference type="ARBA" id="ARBA00022840"/>
    </source>
</evidence>
<evidence type="ECO:0000256" key="5">
    <source>
        <dbReference type="ARBA" id="ARBA00022801"/>
    </source>
</evidence>
<feature type="domain" description="Helicase ATP-binding" evidence="12">
    <location>
        <begin position="284"/>
        <end position="457"/>
    </location>
</feature>
<dbReference type="Pfam" id="PF00097">
    <property type="entry name" value="zf-C3HC4"/>
    <property type="match status" value="1"/>
</dbReference>
<evidence type="ECO:0000259" key="11">
    <source>
        <dbReference type="PROSITE" id="PS50089"/>
    </source>
</evidence>
<comment type="similarity">
    <text evidence="1">Belongs to the SNF2/RAD54 helicase family.</text>
</comment>
<keyword evidence="2" id="KW-0479">Metal-binding</keyword>
<dbReference type="Pfam" id="PF00271">
    <property type="entry name" value="Helicase_C"/>
    <property type="match status" value="1"/>
</dbReference>
<dbReference type="Proteomes" id="UP001479436">
    <property type="component" value="Unassembled WGS sequence"/>
</dbReference>
<dbReference type="Gene3D" id="3.40.50.300">
    <property type="entry name" value="P-loop containing nucleotide triphosphate hydrolases"/>
    <property type="match status" value="1"/>
</dbReference>
<evidence type="ECO:0000256" key="1">
    <source>
        <dbReference type="ARBA" id="ARBA00007025"/>
    </source>
</evidence>
<dbReference type="InterPro" id="IPR001650">
    <property type="entry name" value="Helicase_C-like"/>
</dbReference>
<feature type="region of interest" description="Disordered" evidence="10">
    <location>
        <begin position="165"/>
        <end position="233"/>
    </location>
</feature>
<keyword evidence="3" id="KW-0547">Nucleotide-binding</keyword>
<dbReference type="Gene3D" id="3.30.40.10">
    <property type="entry name" value="Zinc/RING finger domain, C3HC4 (zinc finger)"/>
    <property type="match status" value="1"/>
</dbReference>
<dbReference type="InterPro" id="IPR050628">
    <property type="entry name" value="SNF2_RAD54_helicase_TF"/>
</dbReference>
<dbReference type="CDD" id="cd18793">
    <property type="entry name" value="SF2_C_SNF"/>
    <property type="match status" value="1"/>
</dbReference>
<dbReference type="SMART" id="SM00184">
    <property type="entry name" value="RING"/>
    <property type="match status" value="1"/>
</dbReference>
<dbReference type="InterPro" id="IPR038718">
    <property type="entry name" value="SNF2-like_sf"/>
</dbReference>
<comment type="caution">
    <text evidence="14">The sequence shown here is derived from an EMBL/GenBank/DDBJ whole genome shotgun (WGS) entry which is preliminary data.</text>
</comment>
<dbReference type="PROSITE" id="PS50089">
    <property type="entry name" value="ZF_RING_2"/>
    <property type="match status" value="1"/>
</dbReference>
<evidence type="ECO:0000313" key="14">
    <source>
        <dbReference type="EMBL" id="KAK9702632.1"/>
    </source>
</evidence>
<dbReference type="PANTHER" id="PTHR45626:SF12">
    <property type="entry name" value="DNA REPAIR PROTEIN RAD16"/>
    <property type="match status" value="1"/>
</dbReference>
<protein>
    <submittedName>
        <fullName evidence="14">DNA repair protein rad16</fullName>
    </submittedName>
</protein>
<dbReference type="SMART" id="SM00487">
    <property type="entry name" value="DEXDc"/>
    <property type="match status" value="1"/>
</dbReference>
<dbReference type="PANTHER" id="PTHR45626">
    <property type="entry name" value="TRANSCRIPTION TERMINATION FACTOR 2-RELATED"/>
    <property type="match status" value="1"/>
</dbReference>
<evidence type="ECO:0000259" key="12">
    <source>
        <dbReference type="PROSITE" id="PS51192"/>
    </source>
</evidence>
<dbReference type="CDD" id="cd16567">
    <property type="entry name" value="RING-HC_RAD16-like"/>
    <property type="match status" value="1"/>
</dbReference>
<dbReference type="Pfam" id="PF00176">
    <property type="entry name" value="SNF2-rel_dom"/>
    <property type="match status" value="2"/>
</dbReference>